<dbReference type="InterPro" id="IPR029058">
    <property type="entry name" value="AB_hydrolase_fold"/>
</dbReference>
<dbReference type="PRINTS" id="PR00111">
    <property type="entry name" value="ABHYDROLASE"/>
</dbReference>
<dbReference type="Pfam" id="PF12697">
    <property type="entry name" value="Abhydrolase_6"/>
    <property type="match status" value="1"/>
</dbReference>
<organism evidence="2">
    <name type="scientific">freshwater metagenome</name>
    <dbReference type="NCBI Taxonomy" id="449393"/>
    <lineage>
        <taxon>unclassified sequences</taxon>
        <taxon>metagenomes</taxon>
        <taxon>ecological metagenomes</taxon>
    </lineage>
</organism>
<proteinExistence type="predicted"/>
<feature type="domain" description="AB hydrolase-1" evidence="1">
    <location>
        <begin position="29"/>
        <end position="253"/>
    </location>
</feature>
<dbReference type="InterPro" id="IPR000073">
    <property type="entry name" value="AB_hydrolase_1"/>
</dbReference>
<evidence type="ECO:0000313" key="2">
    <source>
        <dbReference type="EMBL" id="CAB4572462.1"/>
    </source>
</evidence>
<dbReference type="PANTHER" id="PTHR43433:SF5">
    <property type="entry name" value="AB HYDROLASE-1 DOMAIN-CONTAINING PROTEIN"/>
    <property type="match status" value="1"/>
</dbReference>
<protein>
    <submittedName>
        <fullName evidence="2">Unannotated protein</fullName>
    </submittedName>
</protein>
<dbReference type="SUPFAM" id="SSF53474">
    <property type="entry name" value="alpha/beta-Hydrolases"/>
    <property type="match status" value="1"/>
</dbReference>
<evidence type="ECO:0000259" key="1">
    <source>
        <dbReference type="Pfam" id="PF12697"/>
    </source>
</evidence>
<dbReference type="AlphaFoldDB" id="A0A6J6E7S9"/>
<dbReference type="InterPro" id="IPR050471">
    <property type="entry name" value="AB_hydrolase"/>
</dbReference>
<dbReference type="Gene3D" id="3.40.50.1820">
    <property type="entry name" value="alpha/beta hydrolase"/>
    <property type="match status" value="1"/>
</dbReference>
<accession>A0A6J6E7S9</accession>
<reference evidence="2" key="1">
    <citation type="submission" date="2020-05" db="EMBL/GenBank/DDBJ databases">
        <authorList>
            <person name="Chiriac C."/>
            <person name="Salcher M."/>
            <person name="Ghai R."/>
            <person name="Kavagutti S V."/>
        </authorList>
    </citation>
    <scope>NUCLEOTIDE SEQUENCE</scope>
</reference>
<sequence>MTAGATGADGVVSLWADEAGPVDAPLIALIHGSMDRSSGMLKLGRRLDTTHRVARYDRRGYGRSVDAHGRHPGPFDMGHQVADLLEVLAGRPAVLVGHSYGGNVALATAAHHPHLVRGVVVYETPLSWEPWWPGNTAGAAAVASGSDPEVAAERFMRRMIGDERWEALPDRTRATRRLEGAAMVAELADLRQQVPWRPEDVRVPLAAGYGSGGAAHHARAMRQVAEQVAGAVVVELEGCRHDAPLSHPALFADRLVLPLLARLG</sequence>
<dbReference type="EMBL" id="CAEZSR010000103">
    <property type="protein sequence ID" value="CAB4572462.1"/>
    <property type="molecule type" value="Genomic_DNA"/>
</dbReference>
<dbReference type="PANTHER" id="PTHR43433">
    <property type="entry name" value="HYDROLASE, ALPHA/BETA FOLD FAMILY PROTEIN"/>
    <property type="match status" value="1"/>
</dbReference>
<gene>
    <name evidence="2" type="ORF">UFOPK1493_02493</name>
</gene>
<name>A0A6J6E7S9_9ZZZZ</name>